<dbReference type="GO" id="GO:0043565">
    <property type="term" value="F:sequence-specific DNA binding"/>
    <property type="evidence" value="ECO:0007669"/>
    <property type="project" value="InterPro"/>
</dbReference>
<dbReference type="RefSeq" id="WP_184015706.1">
    <property type="nucleotide sequence ID" value="NZ_JACIJC010000001.1"/>
</dbReference>
<evidence type="ECO:0000256" key="3">
    <source>
        <dbReference type="ARBA" id="ARBA00023163"/>
    </source>
</evidence>
<evidence type="ECO:0000256" key="2">
    <source>
        <dbReference type="ARBA" id="ARBA00023125"/>
    </source>
</evidence>
<keyword evidence="6" id="KW-1185">Reference proteome</keyword>
<proteinExistence type="predicted"/>
<organism evidence="5 6">
    <name type="scientific">Sphingobium boeckii</name>
    <dbReference type="NCBI Taxonomy" id="1082345"/>
    <lineage>
        <taxon>Bacteria</taxon>
        <taxon>Pseudomonadati</taxon>
        <taxon>Pseudomonadota</taxon>
        <taxon>Alphaproteobacteria</taxon>
        <taxon>Sphingomonadales</taxon>
        <taxon>Sphingomonadaceae</taxon>
        <taxon>Sphingobium</taxon>
    </lineage>
</organism>
<dbReference type="PANTHER" id="PTHR46796">
    <property type="entry name" value="HTH-TYPE TRANSCRIPTIONAL ACTIVATOR RHAS-RELATED"/>
    <property type="match status" value="1"/>
</dbReference>
<comment type="caution">
    <text evidence="5">The sequence shown here is derived from an EMBL/GenBank/DDBJ whole genome shotgun (WGS) entry which is preliminary data.</text>
</comment>
<evidence type="ECO:0000259" key="4">
    <source>
        <dbReference type="PROSITE" id="PS01124"/>
    </source>
</evidence>
<gene>
    <name evidence="5" type="ORF">FHS49_000944</name>
</gene>
<dbReference type="InterPro" id="IPR009057">
    <property type="entry name" value="Homeodomain-like_sf"/>
</dbReference>
<dbReference type="PROSITE" id="PS01124">
    <property type="entry name" value="HTH_ARAC_FAMILY_2"/>
    <property type="match status" value="1"/>
</dbReference>
<accession>A0A7W9AFY0</accession>
<keyword evidence="1" id="KW-0805">Transcription regulation</keyword>
<keyword evidence="2" id="KW-0238">DNA-binding</keyword>
<reference evidence="5 6" key="1">
    <citation type="submission" date="2020-08" db="EMBL/GenBank/DDBJ databases">
        <title>Genomic Encyclopedia of Type Strains, Phase IV (KMG-IV): sequencing the most valuable type-strain genomes for metagenomic binning, comparative biology and taxonomic classification.</title>
        <authorList>
            <person name="Goeker M."/>
        </authorList>
    </citation>
    <scope>NUCLEOTIDE SEQUENCE [LARGE SCALE GENOMIC DNA]</scope>
    <source>
        <strain evidence="5 6">DSM 25079</strain>
    </source>
</reference>
<dbReference type="SMART" id="SM00342">
    <property type="entry name" value="HTH_ARAC"/>
    <property type="match status" value="1"/>
</dbReference>
<evidence type="ECO:0000313" key="6">
    <source>
        <dbReference type="Proteomes" id="UP000549617"/>
    </source>
</evidence>
<dbReference type="PANTHER" id="PTHR46796:SF6">
    <property type="entry name" value="ARAC SUBFAMILY"/>
    <property type="match status" value="1"/>
</dbReference>
<dbReference type="AlphaFoldDB" id="A0A7W9AFY0"/>
<dbReference type="SUPFAM" id="SSF46689">
    <property type="entry name" value="Homeodomain-like"/>
    <property type="match status" value="2"/>
</dbReference>
<protein>
    <submittedName>
        <fullName evidence="5">AraC family transcriptional regulator</fullName>
    </submittedName>
</protein>
<evidence type="ECO:0000256" key="1">
    <source>
        <dbReference type="ARBA" id="ARBA00023015"/>
    </source>
</evidence>
<sequence>MEYIRGSHISDRPREHRRSEGRFPFEMLLVDMDAVDICVPDLPELLLSVPLRISEGAAWRWEMEGVSREEPFRLEQLMVLPPHTVSRWNATGRRSQLFLIVPPATVVRTVGSACPMDLHVAFSPLTTIGWEDPLLRILLTEVWDRLGGNCVMDRLFIDGAVISILSRLLQRAGTFNQNVRSIALHPSKLKRVLSYIESHLTSSIEIVTLANIAGISPRHFGRVFWRETGETPHNYVMMRRVERAKSLIVSQQGSLEEIAKTCGFADQSHFTRSMKKAMNITPDRWRRLLTTHAEPS</sequence>
<dbReference type="Gene3D" id="1.10.10.60">
    <property type="entry name" value="Homeodomain-like"/>
    <property type="match status" value="2"/>
</dbReference>
<evidence type="ECO:0000313" key="5">
    <source>
        <dbReference type="EMBL" id="MBB5684953.1"/>
    </source>
</evidence>
<dbReference type="EMBL" id="JACIJC010000001">
    <property type="protein sequence ID" value="MBB5684953.1"/>
    <property type="molecule type" value="Genomic_DNA"/>
</dbReference>
<dbReference type="InterPro" id="IPR050204">
    <property type="entry name" value="AraC_XylS_family_regulators"/>
</dbReference>
<dbReference type="Pfam" id="PF12833">
    <property type="entry name" value="HTH_18"/>
    <property type="match status" value="1"/>
</dbReference>
<name>A0A7W9AFY0_9SPHN</name>
<dbReference type="GO" id="GO:0003700">
    <property type="term" value="F:DNA-binding transcription factor activity"/>
    <property type="evidence" value="ECO:0007669"/>
    <property type="project" value="InterPro"/>
</dbReference>
<dbReference type="InterPro" id="IPR018060">
    <property type="entry name" value="HTH_AraC"/>
</dbReference>
<feature type="domain" description="HTH araC/xylS-type" evidence="4">
    <location>
        <begin position="190"/>
        <end position="288"/>
    </location>
</feature>
<keyword evidence="3" id="KW-0804">Transcription</keyword>
<dbReference type="Proteomes" id="UP000549617">
    <property type="component" value="Unassembled WGS sequence"/>
</dbReference>